<dbReference type="InterPro" id="IPR042257">
    <property type="entry name" value="DGOK_C"/>
</dbReference>
<dbReference type="Gene3D" id="3.30.420.310">
    <property type="entry name" value="2-keto-3-deoxy-galactonokinase, C-terminal domain"/>
    <property type="match status" value="1"/>
</dbReference>
<accession>X1V2N3</accession>
<evidence type="ECO:0000313" key="1">
    <source>
        <dbReference type="EMBL" id="GAJ23998.1"/>
    </source>
</evidence>
<reference evidence="1" key="1">
    <citation type="journal article" date="2014" name="Front. Microbiol.">
        <title>High frequency of phylogenetically diverse reductive dehalogenase-homologous genes in deep subseafloor sedimentary metagenomes.</title>
        <authorList>
            <person name="Kawai M."/>
            <person name="Futagami T."/>
            <person name="Toyoda A."/>
            <person name="Takaki Y."/>
            <person name="Nishi S."/>
            <person name="Hori S."/>
            <person name="Arai W."/>
            <person name="Tsubouchi T."/>
            <person name="Morono Y."/>
            <person name="Uchiyama I."/>
            <person name="Ito T."/>
            <person name="Fujiyama A."/>
            <person name="Inagaki F."/>
            <person name="Takami H."/>
        </authorList>
    </citation>
    <scope>NUCLEOTIDE SEQUENCE</scope>
    <source>
        <strain evidence="1">Expedition CK06-06</strain>
    </source>
</reference>
<organism evidence="1">
    <name type="scientific">marine sediment metagenome</name>
    <dbReference type="NCBI Taxonomy" id="412755"/>
    <lineage>
        <taxon>unclassified sequences</taxon>
        <taxon>metagenomes</taxon>
        <taxon>ecological metagenomes</taxon>
    </lineage>
</organism>
<gene>
    <name evidence="1" type="ORF">S12H4_55979</name>
</gene>
<protein>
    <submittedName>
        <fullName evidence="1">Uncharacterized protein</fullName>
    </submittedName>
</protein>
<feature type="non-terminal residue" evidence="1">
    <location>
        <position position="1"/>
    </location>
</feature>
<name>X1V2N3_9ZZZZ</name>
<dbReference type="AlphaFoldDB" id="X1V2N3"/>
<comment type="caution">
    <text evidence="1">The sequence shown here is derived from an EMBL/GenBank/DDBJ whole genome shotgun (WGS) entry which is preliminary data.</text>
</comment>
<dbReference type="EMBL" id="BARW01035972">
    <property type="protein sequence ID" value="GAJ23998.1"/>
    <property type="molecule type" value="Genomic_DNA"/>
</dbReference>
<sequence length="139" mass="16025">TFLASSLPSEKEVTDYKGEIEKKALILKGFEYSSNIGLTRSLLMIRFMEVLMQTTPIERQYFFNGIIAAQDMLTIRESTCFLDLNKYGAYLLLGDKNRCEIYRDLLLEKLRVSRKIVIKHSNLLEKATVAGIHKVMEQL</sequence>
<proteinExistence type="predicted"/>